<dbReference type="SUPFAM" id="SSF53448">
    <property type="entry name" value="Nucleotide-diphospho-sugar transferases"/>
    <property type="match status" value="1"/>
</dbReference>
<accession>A0A1V6M1N4</accession>
<reference evidence="2 3" key="1">
    <citation type="journal article" date="2016" name="Genome Announc.">
        <title>Draft Genome Sequence of the Anaerobic Ammonium-Oxidizing Bacterium 'Candidatus Brocadia sp. 40'.</title>
        <authorList>
            <person name="Ali M."/>
            <person name="Haroon M.F."/>
            <person name="Narita Y."/>
            <person name="Zhang L."/>
            <person name="Rangel Shaw D."/>
            <person name="Okabe S."/>
            <person name="Saikaly P.E."/>
        </authorList>
    </citation>
    <scope>NUCLEOTIDE SEQUENCE [LARGE SCALE GENOMIC DNA]</scope>
    <source>
        <strain evidence="2 3">40</strain>
    </source>
</reference>
<dbReference type="EMBL" id="MJUW02000043">
    <property type="protein sequence ID" value="OQD46321.1"/>
    <property type="molecule type" value="Genomic_DNA"/>
</dbReference>
<evidence type="ECO:0000313" key="3">
    <source>
        <dbReference type="Proteomes" id="UP000242219"/>
    </source>
</evidence>
<dbReference type="RefSeq" id="WP_070066520.1">
    <property type="nucleotide sequence ID" value="NZ_MJUW02000043.1"/>
</dbReference>
<comment type="caution">
    <text evidence="2">The sequence shown here is derived from an EMBL/GenBank/DDBJ whole genome shotgun (WGS) entry which is preliminary data.</text>
</comment>
<protein>
    <recommendedName>
        <fullName evidence="1">Glycosyltransferase 2-like domain-containing protein</fullName>
    </recommendedName>
</protein>
<keyword evidence="3" id="KW-1185">Reference proteome</keyword>
<dbReference type="CDD" id="cd00761">
    <property type="entry name" value="Glyco_tranf_GTA_type"/>
    <property type="match status" value="1"/>
</dbReference>
<name>A0A1V6M1N4_9BACT</name>
<dbReference type="Pfam" id="PF00535">
    <property type="entry name" value="Glycos_transf_2"/>
    <property type="match status" value="1"/>
</dbReference>
<dbReference type="InterPro" id="IPR001173">
    <property type="entry name" value="Glyco_trans_2-like"/>
</dbReference>
<evidence type="ECO:0000259" key="1">
    <source>
        <dbReference type="Pfam" id="PF00535"/>
    </source>
</evidence>
<dbReference type="Gene3D" id="3.90.550.10">
    <property type="entry name" value="Spore Coat Polysaccharide Biosynthesis Protein SpsA, Chain A"/>
    <property type="match status" value="1"/>
</dbReference>
<dbReference type="AlphaFoldDB" id="A0A1V6M1N4"/>
<proteinExistence type="predicted"/>
<gene>
    <name evidence="2" type="ORF">BIY37_03880</name>
</gene>
<sequence length="258" mass="29430">MKKTEFLTIFPTFENLETVKITLPSVLDETLKNDARLIVHDSSVNGRDEKWDYLLSLNRNNDFFLILSSNMSMAHARNMCLHLGQELYAPDYLCIMDDDHGFKPGLISAMAEAMKKYYGKISPNGLRYGMFSACFTHTKAKLEKIDDIYSFPAPDNDPFTMGGFNSCFRCATTSHWNNVLKGYDTDEYLISLYQTSNIRWRNYHKGFTVLFVGNGHLVFDIDTKGRGTSSPDKLGLWDDKYCASDARSKYYGKGIDIS</sequence>
<evidence type="ECO:0000313" key="2">
    <source>
        <dbReference type="EMBL" id="OQD46321.1"/>
    </source>
</evidence>
<dbReference type="Proteomes" id="UP000242219">
    <property type="component" value="Unassembled WGS sequence"/>
</dbReference>
<dbReference type="InterPro" id="IPR029044">
    <property type="entry name" value="Nucleotide-diphossugar_trans"/>
</dbReference>
<organism evidence="2 3">
    <name type="scientific">Candidatus Brocadia sapporoensis</name>
    <dbReference type="NCBI Taxonomy" id="392547"/>
    <lineage>
        <taxon>Bacteria</taxon>
        <taxon>Pseudomonadati</taxon>
        <taxon>Planctomycetota</taxon>
        <taxon>Candidatus Brocadiia</taxon>
        <taxon>Candidatus Brocadiales</taxon>
        <taxon>Candidatus Brocadiaceae</taxon>
        <taxon>Candidatus Brocadia</taxon>
    </lineage>
</organism>
<feature type="domain" description="Glycosyltransferase 2-like" evidence="1">
    <location>
        <begin position="9"/>
        <end position="125"/>
    </location>
</feature>